<dbReference type="SUPFAM" id="SSF51735">
    <property type="entry name" value="NAD(P)-binding Rossmann-fold domains"/>
    <property type="match status" value="1"/>
</dbReference>
<comment type="caution">
    <text evidence="2">The sequence shown here is derived from an EMBL/GenBank/DDBJ whole genome shotgun (WGS) entry which is preliminary data.</text>
</comment>
<evidence type="ECO:0000313" key="3">
    <source>
        <dbReference type="Proteomes" id="UP000440096"/>
    </source>
</evidence>
<dbReference type="EMBL" id="WMBA01000084">
    <property type="protein sequence ID" value="MTD58990.1"/>
    <property type="molecule type" value="Genomic_DNA"/>
</dbReference>
<keyword evidence="3" id="KW-1185">Reference proteome</keyword>
<name>A0A6N7ZB81_9PSEU</name>
<reference evidence="2 3" key="1">
    <citation type="submission" date="2019-11" db="EMBL/GenBank/DDBJ databases">
        <title>Draft genome of Amycolatopsis RM579.</title>
        <authorList>
            <person name="Duangmal K."/>
            <person name="Mingma R."/>
        </authorList>
    </citation>
    <scope>NUCLEOTIDE SEQUENCE [LARGE SCALE GENOMIC DNA]</scope>
    <source>
        <strain evidence="2 3">RM579</strain>
    </source>
</reference>
<dbReference type="OrthoDB" id="3661842at2"/>
<evidence type="ECO:0000313" key="2">
    <source>
        <dbReference type="EMBL" id="MTD58990.1"/>
    </source>
</evidence>
<dbReference type="Pfam" id="PF01370">
    <property type="entry name" value="Epimerase"/>
    <property type="match status" value="1"/>
</dbReference>
<proteinExistence type="predicted"/>
<protein>
    <submittedName>
        <fullName evidence="2">NAD-dependent epimerase/dehydratase family protein</fullName>
    </submittedName>
</protein>
<sequence>MGRRGARERNRGRTCGCTRRELVLTMKVLVTGAAGRVGANVVKRLAATGAGVRAMVLPGDPQAAKLAALSDVEVIEADLLDQASVDRACRGVSHVVHLAAQLVRGDTPVDRFYDVNAFGTLRLLEGVVRNGGCERFVLASTDGTYRPGDPPAVPLREDAPQEPADYYGTGKLLGEIILRNHAVQFDIPFAMVRFATVVSPEEAVRQFRLRSVRELFGRARLGRDSNIWQLFQGQPDLVRIVDDVVGADADDQMAVGLTGPDGEPWSLHMLDVRDAVEGVYRALTEPGALGGAFNIASAQPTCFTAGSEIIAERFDVPRAVVRMPMTWRLEMSIDAARRALGFEPKYDFASMVATADGTDVIPARVGTGGA</sequence>
<gene>
    <name evidence="2" type="ORF">GKO32_34145</name>
</gene>
<dbReference type="PANTHER" id="PTHR43245">
    <property type="entry name" value="BIFUNCTIONAL POLYMYXIN RESISTANCE PROTEIN ARNA"/>
    <property type="match status" value="1"/>
</dbReference>
<accession>A0A6N7ZB81</accession>
<dbReference type="Proteomes" id="UP000440096">
    <property type="component" value="Unassembled WGS sequence"/>
</dbReference>
<dbReference type="AlphaFoldDB" id="A0A6N7ZB81"/>
<dbReference type="InterPro" id="IPR050177">
    <property type="entry name" value="Lipid_A_modif_metabolic_enz"/>
</dbReference>
<dbReference type="Gene3D" id="3.40.50.720">
    <property type="entry name" value="NAD(P)-binding Rossmann-like Domain"/>
    <property type="match status" value="1"/>
</dbReference>
<organism evidence="2 3">
    <name type="scientific">Amycolatopsis pithecellobii</name>
    <dbReference type="NCBI Taxonomy" id="664692"/>
    <lineage>
        <taxon>Bacteria</taxon>
        <taxon>Bacillati</taxon>
        <taxon>Actinomycetota</taxon>
        <taxon>Actinomycetes</taxon>
        <taxon>Pseudonocardiales</taxon>
        <taxon>Pseudonocardiaceae</taxon>
        <taxon>Amycolatopsis</taxon>
    </lineage>
</organism>
<evidence type="ECO:0000259" key="1">
    <source>
        <dbReference type="Pfam" id="PF01370"/>
    </source>
</evidence>
<dbReference type="InterPro" id="IPR001509">
    <property type="entry name" value="Epimerase_deHydtase"/>
</dbReference>
<feature type="domain" description="NAD-dependent epimerase/dehydratase" evidence="1">
    <location>
        <begin position="28"/>
        <end position="296"/>
    </location>
</feature>
<dbReference type="InterPro" id="IPR036291">
    <property type="entry name" value="NAD(P)-bd_dom_sf"/>
</dbReference>